<dbReference type="Gene3D" id="3.60.40.10">
    <property type="entry name" value="PPM-type phosphatase domain"/>
    <property type="match status" value="1"/>
</dbReference>
<keyword evidence="2" id="KW-0547">Nucleotide-binding</keyword>
<dbReference type="Pfam" id="PF13581">
    <property type="entry name" value="HATPase_c_2"/>
    <property type="match status" value="1"/>
</dbReference>
<dbReference type="InterPro" id="IPR036457">
    <property type="entry name" value="PPM-type-like_dom_sf"/>
</dbReference>
<name>A0ABU1BIE0_9BURK</name>
<dbReference type="SMART" id="SM00331">
    <property type="entry name" value="PP2C_SIG"/>
    <property type="match status" value="1"/>
</dbReference>
<protein>
    <submittedName>
        <fullName evidence="2">ATP-binding protein/SpoIIE family protein phosphatase</fullName>
    </submittedName>
</protein>
<proteinExistence type="predicted"/>
<dbReference type="SUPFAM" id="SSF81606">
    <property type="entry name" value="PP2C-like"/>
    <property type="match status" value="1"/>
</dbReference>
<gene>
    <name evidence="2" type="ORF">Q8A64_00045</name>
</gene>
<dbReference type="Gene3D" id="3.30.565.10">
    <property type="entry name" value="Histidine kinase-like ATPase, C-terminal domain"/>
    <property type="match status" value="1"/>
</dbReference>
<dbReference type="PANTHER" id="PTHR35801">
    <property type="entry name" value="PHOSPHOSERINE PHOSPHATASE RSBX"/>
    <property type="match status" value="1"/>
</dbReference>
<evidence type="ECO:0000259" key="1">
    <source>
        <dbReference type="SMART" id="SM00331"/>
    </source>
</evidence>
<dbReference type="InterPro" id="IPR001932">
    <property type="entry name" value="PPM-type_phosphatase-like_dom"/>
</dbReference>
<keyword evidence="3" id="KW-1185">Reference proteome</keyword>
<dbReference type="InterPro" id="IPR036890">
    <property type="entry name" value="HATPase_C_sf"/>
</dbReference>
<dbReference type="InterPro" id="IPR039248">
    <property type="entry name" value="Ptase_RsbX"/>
</dbReference>
<dbReference type="GO" id="GO:0005524">
    <property type="term" value="F:ATP binding"/>
    <property type="evidence" value="ECO:0007669"/>
    <property type="project" value="UniProtKB-KW"/>
</dbReference>
<evidence type="ECO:0000313" key="3">
    <source>
        <dbReference type="Proteomes" id="UP001225596"/>
    </source>
</evidence>
<evidence type="ECO:0000313" key="2">
    <source>
        <dbReference type="EMBL" id="MDQ9168793.1"/>
    </source>
</evidence>
<dbReference type="Pfam" id="PF07228">
    <property type="entry name" value="SpoIIE"/>
    <property type="match status" value="1"/>
</dbReference>
<accession>A0ABU1BIE0</accession>
<dbReference type="PANTHER" id="PTHR35801:SF1">
    <property type="entry name" value="PHOSPHOSERINE PHOSPHATASE RSBX"/>
    <property type="match status" value="1"/>
</dbReference>
<dbReference type="Proteomes" id="UP001225596">
    <property type="component" value="Unassembled WGS sequence"/>
</dbReference>
<sequence length="343" mass="36288">MEKIAFGPMQQLFPITHSTDIAAARRAGTQLATEIGLDETVTGKLAIIITEAATNILKHAESGAIVLGVSGPEGQRGVDVLALDKGPGIANLSQSLRDGVSTTGTQGTGLGAISRLSDCFDIYTAPGKGAALYMHVSADPEYVSKQAIQIGAVSLPIPGEEECGDGWAVAHAKDACTVLVVDGLGHGPEAARAARAAEQTLHQRADLPPGRLMEAIHAALRPTRGAAVALAALHVESNDLRFAGIGNIAVCVFSGDQCKHVVSHNGIVGHNMRKVQEFQQEFPEDGLLMMYSDGLSRQWNLSAYPGLQSCHPSLIASVLYRDFSRGRDDVTILVARRRRRTST</sequence>
<dbReference type="EMBL" id="JAUYVH010000001">
    <property type="protein sequence ID" value="MDQ9168793.1"/>
    <property type="molecule type" value="Genomic_DNA"/>
</dbReference>
<feature type="domain" description="PPM-type phosphatase" evidence="1">
    <location>
        <begin position="145"/>
        <end position="337"/>
    </location>
</feature>
<dbReference type="CDD" id="cd16934">
    <property type="entry name" value="HATPase_RsbT-like"/>
    <property type="match status" value="1"/>
</dbReference>
<dbReference type="InterPro" id="IPR003594">
    <property type="entry name" value="HATPase_dom"/>
</dbReference>
<comment type="caution">
    <text evidence="2">The sequence shown here is derived from an EMBL/GenBank/DDBJ whole genome shotgun (WGS) entry which is preliminary data.</text>
</comment>
<keyword evidence="2" id="KW-0067">ATP-binding</keyword>
<reference evidence="2 3" key="1">
    <citation type="submission" date="2023-08" db="EMBL/GenBank/DDBJ databases">
        <title>Oxalobacteraceae gen .nov., isolated from river sludge outside the plant.</title>
        <authorList>
            <person name="Zhao S.Y."/>
        </authorList>
    </citation>
    <scope>NUCLEOTIDE SEQUENCE [LARGE SCALE GENOMIC DNA]</scope>
    <source>
        <strain evidence="2 3">R-40</strain>
    </source>
</reference>
<organism evidence="2 3">
    <name type="scientific">Keguizhuia sedimenti</name>
    <dbReference type="NCBI Taxonomy" id="3064264"/>
    <lineage>
        <taxon>Bacteria</taxon>
        <taxon>Pseudomonadati</taxon>
        <taxon>Pseudomonadota</taxon>
        <taxon>Betaproteobacteria</taxon>
        <taxon>Burkholderiales</taxon>
        <taxon>Oxalobacteraceae</taxon>
        <taxon>Keguizhuia</taxon>
    </lineage>
</organism>
<dbReference type="SUPFAM" id="SSF55874">
    <property type="entry name" value="ATPase domain of HSP90 chaperone/DNA topoisomerase II/histidine kinase"/>
    <property type="match status" value="1"/>
</dbReference>
<dbReference type="RefSeq" id="WP_338434633.1">
    <property type="nucleotide sequence ID" value="NZ_JAUYVH010000001.1"/>
</dbReference>